<organism evidence="1 2">
    <name type="scientific">Adineta steineri</name>
    <dbReference type="NCBI Taxonomy" id="433720"/>
    <lineage>
        <taxon>Eukaryota</taxon>
        <taxon>Metazoa</taxon>
        <taxon>Spiralia</taxon>
        <taxon>Gnathifera</taxon>
        <taxon>Rotifera</taxon>
        <taxon>Eurotatoria</taxon>
        <taxon>Bdelloidea</taxon>
        <taxon>Adinetida</taxon>
        <taxon>Adinetidae</taxon>
        <taxon>Adineta</taxon>
    </lineage>
</organism>
<dbReference type="InterPro" id="IPR046960">
    <property type="entry name" value="PPR_At4g14850-like_plant"/>
</dbReference>
<dbReference type="Gene3D" id="1.25.40.10">
    <property type="entry name" value="Tetratricopeptide repeat domain"/>
    <property type="match status" value="1"/>
</dbReference>
<dbReference type="EMBL" id="CAJOAY010000008">
    <property type="protein sequence ID" value="CAF3482636.1"/>
    <property type="molecule type" value="Genomic_DNA"/>
</dbReference>
<dbReference type="PANTHER" id="PTHR47926">
    <property type="entry name" value="PENTATRICOPEPTIDE REPEAT-CONTAINING PROTEIN"/>
    <property type="match status" value="1"/>
</dbReference>
<dbReference type="GO" id="GO:0009451">
    <property type="term" value="P:RNA modification"/>
    <property type="evidence" value="ECO:0007669"/>
    <property type="project" value="InterPro"/>
</dbReference>
<gene>
    <name evidence="1" type="ORF">OKA104_LOCUS412</name>
</gene>
<comment type="caution">
    <text evidence="1">The sequence shown here is derived from an EMBL/GenBank/DDBJ whole genome shotgun (WGS) entry which is preliminary data.</text>
</comment>
<dbReference type="AlphaFoldDB" id="A0A818FXY3"/>
<protein>
    <submittedName>
        <fullName evidence="1">Uncharacterized protein</fullName>
    </submittedName>
</protein>
<sequence>MLTKLLKYSSLPLVVAVKRSVTTSQSNFHLSNQMKLLNDNKQFKKTLELFDKYTKNNTKTFSSYIITQALKACTHLEDLERGKTIHRRLISSSTKDDLYITTSLIHLYSYIKNKQASKAIDLFNQIDKPDEIIINLFFNACAQLGTLEALNLMKKASNKIPKSYHSNSILLNSLLDALMKCGDIEHAESSIYLYI</sequence>
<evidence type="ECO:0000313" key="2">
    <source>
        <dbReference type="Proteomes" id="UP000663881"/>
    </source>
</evidence>
<dbReference type="InterPro" id="IPR002885">
    <property type="entry name" value="PPR_rpt"/>
</dbReference>
<evidence type="ECO:0000313" key="1">
    <source>
        <dbReference type="EMBL" id="CAF3482636.1"/>
    </source>
</evidence>
<dbReference type="InterPro" id="IPR011990">
    <property type="entry name" value="TPR-like_helical_dom_sf"/>
</dbReference>
<accession>A0A818FXY3</accession>
<dbReference type="Proteomes" id="UP000663881">
    <property type="component" value="Unassembled WGS sequence"/>
</dbReference>
<dbReference type="Pfam" id="PF01535">
    <property type="entry name" value="PPR"/>
    <property type="match status" value="1"/>
</dbReference>
<proteinExistence type="predicted"/>
<name>A0A818FXY3_9BILA</name>
<dbReference type="GO" id="GO:0003723">
    <property type="term" value="F:RNA binding"/>
    <property type="evidence" value="ECO:0007669"/>
    <property type="project" value="InterPro"/>
</dbReference>
<reference evidence="1" key="1">
    <citation type="submission" date="2021-02" db="EMBL/GenBank/DDBJ databases">
        <authorList>
            <person name="Nowell W R."/>
        </authorList>
    </citation>
    <scope>NUCLEOTIDE SEQUENCE</scope>
</reference>